<dbReference type="RefSeq" id="WP_121125300.1">
    <property type="nucleotide sequence ID" value="NZ_RBWS01000011.1"/>
</dbReference>
<keyword evidence="2" id="KW-1185">Reference proteome</keyword>
<dbReference type="OrthoDB" id="713836at2"/>
<dbReference type="Proteomes" id="UP000282423">
    <property type="component" value="Unassembled WGS sequence"/>
</dbReference>
<proteinExistence type="predicted"/>
<gene>
    <name evidence="1" type="ORF">D7322_16060</name>
</gene>
<comment type="caution">
    <text evidence="1">The sequence shown here is derived from an EMBL/GenBank/DDBJ whole genome shotgun (WGS) entry which is preliminary data.</text>
</comment>
<sequence>MKKIINKIGRALQVILLAPVKLPGKAMDILKYLAIGVGIVESVIDDKEESEKDRIEEEGGPDESQ</sequence>
<protein>
    <submittedName>
        <fullName evidence="1">Uncharacterized protein</fullName>
    </submittedName>
</protein>
<dbReference type="AlphaFoldDB" id="A0A420VWQ4"/>
<evidence type="ECO:0000313" key="1">
    <source>
        <dbReference type="EMBL" id="RKO70781.1"/>
    </source>
</evidence>
<name>A0A420VWQ4_9SPHI</name>
<evidence type="ECO:0000313" key="2">
    <source>
        <dbReference type="Proteomes" id="UP000282423"/>
    </source>
</evidence>
<reference evidence="1 2" key="1">
    <citation type="submission" date="2018-10" db="EMBL/GenBank/DDBJ databases">
        <title>Sphingobacterium sp. M05W1-28.</title>
        <authorList>
            <person name="Cai H."/>
        </authorList>
    </citation>
    <scope>NUCLEOTIDE SEQUENCE [LARGE SCALE GENOMIC DNA]</scope>
    <source>
        <strain evidence="1 2">M05W1-28</strain>
    </source>
</reference>
<accession>A0A420VWQ4</accession>
<organism evidence="1 2">
    <name type="scientific">Sphingobacterium puteale</name>
    <dbReference type="NCBI Taxonomy" id="2420510"/>
    <lineage>
        <taxon>Bacteria</taxon>
        <taxon>Pseudomonadati</taxon>
        <taxon>Bacteroidota</taxon>
        <taxon>Sphingobacteriia</taxon>
        <taxon>Sphingobacteriales</taxon>
        <taxon>Sphingobacteriaceae</taxon>
        <taxon>Sphingobacterium</taxon>
    </lineage>
</organism>
<dbReference type="EMBL" id="RBWS01000011">
    <property type="protein sequence ID" value="RKO70781.1"/>
    <property type="molecule type" value="Genomic_DNA"/>
</dbReference>